<reference evidence="2 3" key="1">
    <citation type="journal article" date="2014" name="PLoS Genet.">
        <title>The Genome of Spironucleus salmonicida Highlights a Fish Pathogen Adapted to Fluctuating Environments.</title>
        <authorList>
            <person name="Xu F."/>
            <person name="Jerlstrom-Hultqvist J."/>
            <person name="Einarsson E."/>
            <person name="Astvaldsson A."/>
            <person name="Svard S.G."/>
            <person name="Andersson J.O."/>
        </authorList>
    </citation>
    <scope>NUCLEOTIDE SEQUENCE [LARGE SCALE GENOMIC DNA]</scope>
    <source>
        <strain evidence="2 3">ATCC 50377</strain>
    </source>
</reference>
<name>A0A9P8LWF3_9EUKA</name>
<dbReference type="GeneID" id="94297171"/>
<dbReference type="EMBL" id="AUWU02000003">
    <property type="protein sequence ID" value="KAH0575514.1"/>
    <property type="molecule type" value="Genomic_DNA"/>
</dbReference>
<feature type="compositionally biased region" description="Acidic residues" evidence="1">
    <location>
        <begin position="703"/>
        <end position="733"/>
    </location>
</feature>
<gene>
    <name evidence="2" type="ORF">SS50377_23148</name>
</gene>
<comment type="caution">
    <text evidence="2">The sequence shown here is derived from an EMBL/GenBank/DDBJ whole genome shotgun (WGS) entry which is preliminary data.</text>
</comment>
<dbReference type="Proteomes" id="UP000018208">
    <property type="component" value="Unassembled WGS sequence"/>
</dbReference>
<protein>
    <submittedName>
        <fullName evidence="2">Uncharacterized protein</fullName>
    </submittedName>
</protein>
<evidence type="ECO:0000313" key="2">
    <source>
        <dbReference type="EMBL" id="KAH0575514.1"/>
    </source>
</evidence>
<dbReference type="KEGG" id="ssao:94297171"/>
<keyword evidence="3" id="KW-1185">Reference proteome</keyword>
<accession>A0A9P8LWF3</accession>
<evidence type="ECO:0000313" key="3">
    <source>
        <dbReference type="Proteomes" id="UP000018208"/>
    </source>
</evidence>
<evidence type="ECO:0000256" key="1">
    <source>
        <dbReference type="SAM" id="MobiDB-lite"/>
    </source>
</evidence>
<organism evidence="2 3">
    <name type="scientific">Spironucleus salmonicida</name>
    <dbReference type="NCBI Taxonomy" id="348837"/>
    <lineage>
        <taxon>Eukaryota</taxon>
        <taxon>Metamonada</taxon>
        <taxon>Diplomonadida</taxon>
        <taxon>Hexamitidae</taxon>
        <taxon>Hexamitinae</taxon>
        <taxon>Spironucleus</taxon>
    </lineage>
</organism>
<proteinExistence type="predicted"/>
<dbReference type="AlphaFoldDB" id="A0A9P8LWF3"/>
<dbReference type="RefSeq" id="XP_067766287.1">
    <property type="nucleotide sequence ID" value="XM_067907019.1"/>
</dbReference>
<feature type="region of interest" description="Disordered" evidence="1">
    <location>
        <begin position="698"/>
        <end position="745"/>
    </location>
</feature>
<sequence>MEQLIDVERYFHHQIDQNFYSYSFNKAYQYDQLGNLLQENDVIFPFYPNSPVYSYTTQLFAGIYYALVQNQLFSLNKLNVIRIFDFKILQQIESSPFNVAVANDNIFFAVGHNLYCNIDNNYSLMKVYENNIQIFADANDVIVFDDSKAYSYRTDLMFCIDLIQPIYSRPGFILGLYKQHHVFIKLQDGFDVITLTDNIQIKFIINEYKITNLQSQFLLKKREVIDLSASMFDIAQTSFNQLLFYRQVDLNILEVLNKQDQLYSFLYFLDQFQDKKQYEYLCDRLMTKGLSVNINLEKSSPLFLTYQVLHCQDNQLEILKNDMNFITKFEDGLCQVNFNIIKKLLIQVIKLQNQVLTSQIVHRFAHNNELEELEVLIFQVQDLILFKCYFDPIILRQCNDTYSSKLIVQLFQHSFESAVESVANITIWAENSPLILAAQSGNQYYVQKFINIDKRNGHIALKVAKSIKIIDMLIPNFSKLVNYQPQSTKLMELVQSNTLNQLLYKDVLIQNQAGIQDQSGNYASNIVINNQYKILEYKNLLTIELKLFHSQQIMNMKISPFYSIQLIKLKFQSTPASLQLYILKQLDDPQNAMDFFNLQTDVFGMSLNLHTLDSKTADIFCRDNARYHTLVTLYTRQYFKTSAAKFHGSFNFNQQIIENVLVQDLFQVLEHQRNLQPQDNIPDQQIVNIVFNNFHVDESSNSFDDDDDDDDDDDNDIYYEEQNFDTDVEDFGSYDEGSYQNDKYY</sequence>